<dbReference type="AlphaFoldDB" id="A0A450UP86"/>
<dbReference type="Pfam" id="PF22014">
    <property type="entry name" value="DUF6932"/>
    <property type="match status" value="1"/>
</dbReference>
<sequence>MNSPFTGIPDFRPDGYLPEGMHPASEAEVTFRFGTANRQRRRLVLRVRRWVELAHRIDAPRLFIDGSFVTAKAEPNDVDAVVLLPSDFEERIIANSDAAIELEEMLLTRRPEEIFAQEDETDWNEGRSNSSAEPVNPIPVEKVLWRR</sequence>
<evidence type="ECO:0000313" key="1">
    <source>
        <dbReference type="EMBL" id="VFJ94353.1"/>
    </source>
</evidence>
<accession>A0A450UP86</accession>
<dbReference type="EMBL" id="CAADFG010000071">
    <property type="protein sequence ID" value="VFJ94353.1"/>
    <property type="molecule type" value="Genomic_DNA"/>
</dbReference>
<gene>
    <name evidence="1" type="ORF">BECKH772A_GA0070896_100712</name>
    <name evidence="2" type="ORF">BECKH772B_GA0070898_100742</name>
    <name evidence="3" type="ORF">BECKH772C_GA0070978_100702</name>
</gene>
<organism evidence="1">
    <name type="scientific">Candidatus Kentrum eta</name>
    <dbReference type="NCBI Taxonomy" id="2126337"/>
    <lineage>
        <taxon>Bacteria</taxon>
        <taxon>Pseudomonadati</taxon>
        <taxon>Pseudomonadota</taxon>
        <taxon>Gammaproteobacteria</taxon>
        <taxon>Candidatus Kentrum</taxon>
    </lineage>
</organism>
<evidence type="ECO:0000313" key="2">
    <source>
        <dbReference type="EMBL" id="VFJ95240.1"/>
    </source>
</evidence>
<dbReference type="EMBL" id="CAADFJ010000070">
    <property type="protein sequence ID" value="VFK01640.1"/>
    <property type="molecule type" value="Genomic_DNA"/>
</dbReference>
<protein>
    <submittedName>
        <fullName evidence="1">Uncharacterized protein</fullName>
    </submittedName>
</protein>
<dbReference type="InterPro" id="IPR053860">
    <property type="entry name" value="DUF6932"/>
</dbReference>
<name>A0A450UP86_9GAMM</name>
<proteinExistence type="predicted"/>
<dbReference type="EMBL" id="CAADFI010000074">
    <property type="protein sequence ID" value="VFJ95240.1"/>
    <property type="molecule type" value="Genomic_DNA"/>
</dbReference>
<reference evidence="1" key="1">
    <citation type="submission" date="2019-02" db="EMBL/GenBank/DDBJ databases">
        <authorList>
            <person name="Gruber-Vodicka R. H."/>
            <person name="Seah K. B. B."/>
        </authorList>
    </citation>
    <scope>NUCLEOTIDE SEQUENCE</scope>
    <source>
        <strain evidence="3">BECK_SA2B12</strain>
        <strain evidence="1">BECK_SA2B15</strain>
        <strain evidence="2">BECK_SA2B20</strain>
    </source>
</reference>
<evidence type="ECO:0000313" key="3">
    <source>
        <dbReference type="EMBL" id="VFK01640.1"/>
    </source>
</evidence>